<dbReference type="EMBL" id="NIOF01000006">
    <property type="protein sequence ID" value="OWQ88709.1"/>
    <property type="molecule type" value="Genomic_DNA"/>
</dbReference>
<dbReference type="GO" id="GO:0015807">
    <property type="term" value="P:L-amino acid transport"/>
    <property type="evidence" value="ECO:0007669"/>
    <property type="project" value="TreeGrafter"/>
</dbReference>
<keyword evidence="6" id="KW-0029">Amino-acid transport</keyword>
<dbReference type="GO" id="GO:0005524">
    <property type="term" value="F:ATP binding"/>
    <property type="evidence" value="ECO:0007669"/>
    <property type="project" value="UniProtKB-KW"/>
</dbReference>
<dbReference type="Proteomes" id="UP000197468">
    <property type="component" value="Unassembled WGS sequence"/>
</dbReference>
<dbReference type="InterPro" id="IPR003439">
    <property type="entry name" value="ABC_transporter-like_ATP-bd"/>
</dbReference>
<dbReference type="Pfam" id="PF00005">
    <property type="entry name" value="ABC_tran"/>
    <property type="match status" value="1"/>
</dbReference>
<gene>
    <name evidence="8" type="ORF">CDN99_14545</name>
</gene>
<evidence type="ECO:0000256" key="1">
    <source>
        <dbReference type="ARBA" id="ARBA00005417"/>
    </source>
</evidence>
<name>A0A246J877_9BURK</name>
<reference evidence="8 9" key="1">
    <citation type="journal article" date="2008" name="Int. J. Syst. Evol. Microbiol.">
        <title>Description of Roseateles aquatilis sp. nov. and Roseateles terrae sp. nov., in the class Betaproteobacteria, and emended description of the genus Roseateles.</title>
        <authorList>
            <person name="Gomila M."/>
            <person name="Bowien B."/>
            <person name="Falsen E."/>
            <person name="Moore E.R."/>
            <person name="Lalucat J."/>
        </authorList>
    </citation>
    <scope>NUCLEOTIDE SEQUENCE [LARGE SCALE GENOMIC DNA]</scope>
    <source>
        <strain evidence="8 9">CCUG 48205</strain>
    </source>
</reference>
<dbReference type="SUPFAM" id="SSF52540">
    <property type="entry name" value="P-loop containing nucleoside triphosphate hydrolases"/>
    <property type="match status" value="1"/>
</dbReference>
<accession>A0A246J877</accession>
<dbReference type="SMART" id="SM00382">
    <property type="entry name" value="AAA"/>
    <property type="match status" value="1"/>
</dbReference>
<comment type="caution">
    <text evidence="8">The sequence shown here is derived from an EMBL/GenBank/DDBJ whole genome shotgun (WGS) entry which is preliminary data.</text>
</comment>
<keyword evidence="4" id="KW-0547">Nucleotide-binding</keyword>
<dbReference type="PANTHER" id="PTHR43820">
    <property type="entry name" value="HIGH-AFFINITY BRANCHED-CHAIN AMINO ACID TRANSPORT ATP-BINDING PROTEIN LIVF"/>
    <property type="match status" value="1"/>
</dbReference>
<dbReference type="OrthoDB" id="9776369at2"/>
<dbReference type="PROSITE" id="PS50893">
    <property type="entry name" value="ABC_TRANSPORTER_2"/>
    <property type="match status" value="1"/>
</dbReference>
<proteinExistence type="inferred from homology"/>
<keyword evidence="2" id="KW-0813">Transport</keyword>
<evidence type="ECO:0000256" key="6">
    <source>
        <dbReference type="ARBA" id="ARBA00022970"/>
    </source>
</evidence>
<organism evidence="8 9">
    <name type="scientific">Roseateles aquatilis</name>
    <dbReference type="NCBI Taxonomy" id="431061"/>
    <lineage>
        <taxon>Bacteria</taxon>
        <taxon>Pseudomonadati</taxon>
        <taxon>Pseudomonadota</taxon>
        <taxon>Betaproteobacteria</taxon>
        <taxon>Burkholderiales</taxon>
        <taxon>Sphaerotilaceae</taxon>
        <taxon>Roseateles</taxon>
    </lineage>
</organism>
<dbReference type="AlphaFoldDB" id="A0A246J877"/>
<dbReference type="InterPro" id="IPR027417">
    <property type="entry name" value="P-loop_NTPase"/>
</dbReference>
<dbReference type="InterPro" id="IPR017871">
    <property type="entry name" value="ABC_transporter-like_CS"/>
</dbReference>
<dbReference type="GO" id="GO:0015658">
    <property type="term" value="F:branched-chain amino acid transmembrane transporter activity"/>
    <property type="evidence" value="ECO:0007669"/>
    <property type="project" value="TreeGrafter"/>
</dbReference>
<dbReference type="PANTHER" id="PTHR43820:SF2">
    <property type="entry name" value="ABC TRANSPORTER ATP-BINDING PROTEIN"/>
    <property type="match status" value="1"/>
</dbReference>
<dbReference type="InterPro" id="IPR052156">
    <property type="entry name" value="BCAA_Transport_ATP-bd_LivF"/>
</dbReference>
<dbReference type="GO" id="GO:0016887">
    <property type="term" value="F:ATP hydrolysis activity"/>
    <property type="evidence" value="ECO:0007669"/>
    <property type="project" value="InterPro"/>
</dbReference>
<keyword evidence="5 8" id="KW-0067">ATP-binding</keyword>
<evidence type="ECO:0000256" key="3">
    <source>
        <dbReference type="ARBA" id="ARBA00022475"/>
    </source>
</evidence>
<evidence type="ECO:0000256" key="5">
    <source>
        <dbReference type="ARBA" id="ARBA00022840"/>
    </source>
</evidence>
<evidence type="ECO:0000313" key="9">
    <source>
        <dbReference type="Proteomes" id="UP000197468"/>
    </source>
</evidence>
<keyword evidence="3" id="KW-0472">Membrane</keyword>
<dbReference type="CDD" id="cd03224">
    <property type="entry name" value="ABC_TM1139_LivF_branched"/>
    <property type="match status" value="1"/>
</dbReference>
<keyword evidence="3" id="KW-1003">Cell membrane</keyword>
<dbReference type="RefSeq" id="WP_088385595.1">
    <property type="nucleotide sequence ID" value="NZ_NIOF01000006.1"/>
</dbReference>
<dbReference type="PROSITE" id="PS00211">
    <property type="entry name" value="ABC_TRANSPORTER_1"/>
    <property type="match status" value="1"/>
</dbReference>
<evidence type="ECO:0000256" key="4">
    <source>
        <dbReference type="ARBA" id="ARBA00022741"/>
    </source>
</evidence>
<evidence type="ECO:0000256" key="2">
    <source>
        <dbReference type="ARBA" id="ARBA00022448"/>
    </source>
</evidence>
<dbReference type="Gene3D" id="3.40.50.300">
    <property type="entry name" value="P-loop containing nucleotide triphosphate hydrolases"/>
    <property type="match status" value="1"/>
</dbReference>
<keyword evidence="9" id="KW-1185">Reference proteome</keyword>
<comment type="similarity">
    <text evidence="1">Belongs to the ABC transporter superfamily.</text>
</comment>
<evidence type="ECO:0000313" key="8">
    <source>
        <dbReference type="EMBL" id="OWQ88709.1"/>
    </source>
</evidence>
<dbReference type="InterPro" id="IPR003593">
    <property type="entry name" value="AAA+_ATPase"/>
</dbReference>
<feature type="domain" description="ABC transporter" evidence="7">
    <location>
        <begin position="6"/>
        <end position="237"/>
    </location>
</feature>
<evidence type="ECO:0000259" key="7">
    <source>
        <dbReference type="PROSITE" id="PS50893"/>
    </source>
</evidence>
<protein>
    <submittedName>
        <fullName evidence="8">ABC transporter ATP-binding protein</fullName>
    </submittedName>
</protein>
<sequence>MSDALLEIDGLRAGYGGSQVLFGLDLRVAPGEVATLLGRNGMGKSTTLRCLTGWMAPSGGRIRFAGEDVTGWRADRIARLGLAIVPEGRQVFPNLSVLEHLRAFAANRCGAAEPWTADRVFALFPRLKERAGHLGQQLSGGEQQMLAIGRALVTNPRLLVLDEATEGLAPLIREDIWRCLDTLRQSGQTLLVVDKYVKRLIRLADQHSIVERGQVVWRGDSAALAADHGVWHRHLGL</sequence>